<sequence length="103" mass="11532">MVILIGVPLAIISFVHDKLLTMWQSDDDEWLPVAYRHKVWDALFDLDAASQVSDLIDIGAIKAEGSALWYVTVTVNNVEPCGAVTCFFSDGDCFSLDYREYNP</sequence>
<evidence type="ECO:0000313" key="2">
    <source>
        <dbReference type="Proteomes" id="UP000509458"/>
    </source>
</evidence>
<organism evidence="1 2">
    <name type="scientific">Alteromonas macleodii</name>
    <name type="common">Pseudoalteromonas macleodii</name>
    <dbReference type="NCBI Taxonomy" id="28108"/>
    <lineage>
        <taxon>Bacteria</taxon>
        <taxon>Pseudomonadati</taxon>
        <taxon>Pseudomonadota</taxon>
        <taxon>Gammaproteobacteria</taxon>
        <taxon>Alteromonadales</taxon>
        <taxon>Alteromonadaceae</taxon>
        <taxon>Alteromonas/Salinimonas group</taxon>
        <taxon>Alteromonas</taxon>
    </lineage>
</organism>
<dbReference type="Proteomes" id="UP000509458">
    <property type="component" value="Chromosome"/>
</dbReference>
<name>A0A6T9Y7A9_ALTMA</name>
<dbReference type="EMBL" id="LR812090">
    <property type="protein sequence ID" value="CAB9495543.1"/>
    <property type="molecule type" value="Genomic_DNA"/>
</dbReference>
<proteinExistence type="predicted"/>
<gene>
    <name evidence="1" type="ORF">ALFOR1_60072</name>
</gene>
<evidence type="ECO:0000313" key="1">
    <source>
        <dbReference type="EMBL" id="CAB9495543.1"/>
    </source>
</evidence>
<reference evidence="1 2" key="1">
    <citation type="submission" date="2020-06" db="EMBL/GenBank/DDBJ databases">
        <authorList>
            <person name="Duchaud E."/>
        </authorList>
    </citation>
    <scope>NUCLEOTIDE SEQUENCE [LARGE SCALE GENOMIC DNA]</scope>
    <source>
        <strain evidence="1">Alteromonas fortis</strain>
    </source>
</reference>
<accession>A0A6T9Y7A9</accession>
<dbReference type="AlphaFoldDB" id="A0A6T9Y7A9"/>
<protein>
    <submittedName>
        <fullName evidence="1">Uncharacterized protein</fullName>
    </submittedName>
</protein>